<organism evidence="1 2">
    <name type="scientific">Russula earlei</name>
    <dbReference type="NCBI Taxonomy" id="71964"/>
    <lineage>
        <taxon>Eukaryota</taxon>
        <taxon>Fungi</taxon>
        <taxon>Dikarya</taxon>
        <taxon>Basidiomycota</taxon>
        <taxon>Agaricomycotina</taxon>
        <taxon>Agaricomycetes</taxon>
        <taxon>Russulales</taxon>
        <taxon>Russulaceae</taxon>
        <taxon>Russula</taxon>
    </lineage>
</organism>
<dbReference type="EMBL" id="JAGFNK010001202">
    <property type="protein sequence ID" value="KAI9433784.1"/>
    <property type="molecule type" value="Genomic_DNA"/>
</dbReference>
<keyword evidence="1" id="KW-0378">Hydrolase</keyword>
<proteinExistence type="predicted"/>
<sequence length="240" mass="27521">MRDPCIIRGADNRFHMVWTVSWKDRGIGYASSPDLIHWSEQQYLPVMEKEPTAQNCWAPEITYDAKNKQYMIYWATTIPGRFPATDTTGDGNNNHRIYYVTTKNFTTYSDTKLLYDDGFNVIDATIQPDGKRFVMFLKDETKKPVPQKNLHIATSNTLTGGYSKASPAITGNYWAEGPTAIKINDTWIVYFDKYRDHQYGAVTSTDLEHWTDVSDKLHMPKGTRHGTVFTITAKELTELQ</sequence>
<protein>
    <submittedName>
        <fullName evidence="1">Glycosyl hydrolase</fullName>
    </submittedName>
</protein>
<keyword evidence="2" id="KW-1185">Reference proteome</keyword>
<comment type="caution">
    <text evidence="1">The sequence shown here is derived from an EMBL/GenBank/DDBJ whole genome shotgun (WGS) entry which is preliminary data.</text>
</comment>
<gene>
    <name evidence="1" type="ORF">F5148DRAFT_990203</name>
</gene>
<evidence type="ECO:0000313" key="1">
    <source>
        <dbReference type="EMBL" id="KAI9433784.1"/>
    </source>
</evidence>
<dbReference type="Proteomes" id="UP001207468">
    <property type="component" value="Unassembled WGS sequence"/>
</dbReference>
<name>A0ACC0TRT1_9AGAM</name>
<accession>A0ACC0TRT1</accession>
<evidence type="ECO:0000313" key="2">
    <source>
        <dbReference type="Proteomes" id="UP001207468"/>
    </source>
</evidence>
<reference evidence="1" key="1">
    <citation type="submission" date="2021-03" db="EMBL/GenBank/DDBJ databases">
        <title>Evolutionary priming and transition to the ectomycorrhizal habit in an iconic lineage of mushroom-forming fungi: is preadaptation a requirement?</title>
        <authorList>
            <consortium name="DOE Joint Genome Institute"/>
            <person name="Looney B.P."/>
            <person name="Miyauchi S."/>
            <person name="Morin E."/>
            <person name="Drula E."/>
            <person name="Courty P.E."/>
            <person name="Chicoki N."/>
            <person name="Fauchery L."/>
            <person name="Kohler A."/>
            <person name="Kuo A."/>
            <person name="LaButti K."/>
            <person name="Pangilinan J."/>
            <person name="Lipzen A."/>
            <person name="Riley R."/>
            <person name="Andreopoulos W."/>
            <person name="He G."/>
            <person name="Johnson J."/>
            <person name="Barry K.W."/>
            <person name="Grigoriev I.V."/>
            <person name="Nagy L."/>
            <person name="Hibbett D."/>
            <person name="Henrissat B."/>
            <person name="Matheny P.B."/>
            <person name="Labbe J."/>
            <person name="Martin A.F."/>
        </authorList>
    </citation>
    <scope>NUCLEOTIDE SEQUENCE</scope>
    <source>
        <strain evidence="1">BPL698</strain>
    </source>
</reference>